<evidence type="ECO:0000313" key="1">
    <source>
        <dbReference type="EMBL" id="XRI74922.1"/>
    </source>
</evidence>
<dbReference type="Proteomes" id="UP001195965">
    <property type="component" value="Chromosome"/>
</dbReference>
<accession>A0ACD5HIY2</accession>
<proteinExistence type="predicted"/>
<evidence type="ECO:0000313" key="2">
    <source>
        <dbReference type="Proteomes" id="UP001195965"/>
    </source>
</evidence>
<organism evidence="1 2">
    <name type="scientific">Acidithiobacillus montserratensis</name>
    <dbReference type="NCBI Taxonomy" id="2729135"/>
    <lineage>
        <taxon>Bacteria</taxon>
        <taxon>Pseudomonadati</taxon>
        <taxon>Pseudomonadota</taxon>
        <taxon>Acidithiobacillia</taxon>
        <taxon>Acidithiobacillales</taxon>
        <taxon>Acidithiobacillaceae</taxon>
        <taxon>Acidithiobacillus</taxon>
    </lineage>
</organism>
<name>A0ACD5HIY2_9PROT</name>
<dbReference type="EMBL" id="CP127526">
    <property type="protein sequence ID" value="XRI74922.1"/>
    <property type="molecule type" value="Genomic_DNA"/>
</dbReference>
<sequence>MSVALYYSPGACSFAPHVILREAGVSFELRKFSTADRSNYLPEYLAVNPKGRIPALLIDGFVLTENPAVLAFLGRRFPDARLYPPPGTEPEARCLEWLAWSSNTVHVAFAQILRPERFVSSQDDYQAVQASGHQNFQRCLADIDTHLDGSDFAVKGQFTVVDPFWLVFFRWGVRQGYNMKSSYPAYTRYVESLSQRPSVVAALEAEGISLWA</sequence>
<reference evidence="1 2" key="1">
    <citation type="journal article" date="2021" name="ISME J.">
        <title>Genomic evolution of the class Acidithiobacillia: deep-branching Proteobacteria living in extreme acidic conditions.</title>
        <authorList>
            <person name="Moya-Beltran A."/>
            <person name="Beard S."/>
            <person name="Rojas-Villalobos C."/>
            <person name="Issotta F."/>
            <person name="Gallardo Y."/>
            <person name="Ulloa R."/>
            <person name="Giaveno A."/>
            <person name="Degli Esposti M."/>
            <person name="Johnson D.B."/>
            <person name="Quatrini R."/>
        </authorList>
    </citation>
    <scope>NUCLEOTIDE SEQUENCE [LARGE SCALE GENOMIC DNA]</scope>
    <source>
        <strain evidence="1 2">GG1-14</strain>
    </source>
</reference>
<protein>
    <submittedName>
        <fullName evidence="1">Glutathione S-transferase N-terminal domain-containing protein</fullName>
    </submittedName>
</protein>
<keyword evidence="2" id="KW-1185">Reference proteome</keyword>
<gene>
    <name evidence="1" type="ORF">HHS34_006930</name>
</gene>